<dbReference type="NCBIfam" id="NF002677">
    <property type="entry name" value="PRK02406.1"/>
    <property type="match status" value="1"/>
</dbReference>
<dbReference type="FunFam" id="1.10.150.20:FF:000019">
    <property type="entry name" value="DNA polymerase IV"/>
    <property type="match status" value="1"/>
</dbReference>
<feature type="binding site" evidence="15">
    <location>
        <position position="10"/>
    </location>
    <ligand>
        <name>Mg(2+)</name>
        <dbReference type="ChEBI" id="CHEBI:18420"/>
    </ligand>
</feature>
<dbReference type="InterPro" id="IPR036775">
    <property type="entry name" value="DNA_pol_Y-fam_lit_finger_sf"/>
</dbReference>
<feature type="active site" evidence="15">
    <location>
        <position position="105"/>
    </location>
</feature>
<evidence type="ECO:0000256" key="7">
    <source>
        <dbReference type="ARBA" id="ARBA00022705"/>
    </source>
</evidence>
<keyword evidence="12 15" id="KW-0238">DNA-binding</keyword>
<dbReference type="Gene3D" id="3.40.1170.60">
    <property type="match status" value="1"/>
</dbReference>
<comment type="catalytic activity">
    <reaction evidence="14 15">
        <text>DNA(n) + a 2'-deoxyribonucleoside 5'-triphosphate = DNA(n+1) + diphosphate</text>
        <dbReference type="Rhea" id="RHEA:22508"/>
        <dbReference type="Rhea" id="RHEA-COMP:17339"/>
        <dbReference type="Rhea" id="RHEA-COMP:17340"/>
        <dbReference type="ChEBI" id="CHEBI:33019"/>
        <dbReference type="ChEBI" id="CHEBI:61560"/>
        <dbReference type="ChEBI" id="CHEBI:173112"/>
        <dbReference type="EC" id="2.7.7.7"/>
    </reaction>
</comment>
<comment type="subcellular location">
    <subcellularLocation>
        <location evidence="1 15">Cytoplasm</location>
    </subcellularLocation>
</comment>
<dbReference type="InterPro" id="IPR001126">
    <property type="entry name" value="UmuC"/>
</dbReference>
<evidence type="ECO:0000256" key="8">
    <source>
        <dbReference type="ARBA" id="ARBA00022723"/>
    </source>
</evidence>
<dbReference type="GO" id="GO:0006281">
    <property type="term" value="P:DNA repair"/>
    <property type="evidence" value="ECO:0007669"/>
    <property type="project" value="UniProtKB-UniRule"/>
</dbReference>
<dbReference type="Pfam" id="PF11798">
    <property type="entry name" value="IMS_HHH"/>
    <property type="match status" value="1"/>
</dbReference>
<dbReference type="Proteomes" id="UP000245020">
    <property type="component" value="Unassembled WGS sequence"/>
</dbReference>
<dbReference type="PANTHER" id="PTHR11076:SF33">
    <property type="entry name" value="DNA POLYMERASE KAPPA"/>
    <property type="match status" value="1"/>
</dbReference>
<dbReference type="EC" id="2.7.7.7" evidence="15"/>
<dbReference type="Pfam" id="PF00817">
    <property type="entry name" value="IMS"/>
    <property type="match status" value="1"/>
</dbReference>
<comment type="cofactor">
    <cofactor evidence="15">
        <name>Mg(2+)</name>
        <dbReference type="ChEBI" id="CHEBI:18420"/>
    </cofactor>
    <text evidence="15">Binds 2 magnesium ions per subunit.</text>
</comment>
<evidence type="ECO:0000256" key="10">
    <source>
        <dbReference type="ARBA" id="ARBA00022842"/>
    </source>
</evidence>
<dbReference type="Gene3D" id="3.30.1490.100">
    <property type="entry name" value="DNA polymerase, Y-family, little finger domain"/>
    <property type="match status" value="1"/>
</dbReference>
<keyword evidence="11 15" id="KW-0239">DNA-directed DNA polymerase</keyword>
<evidence type="ECO:0000256" key="13">
    <source>
        <dbReference type="ARBA" id="ARBA00023204"/>
    </source>
</evidence>
<keyword evidence="13 15" id="KW-0234">DNA repair</keyword>
<evidence type="ECO:0000256" key="2">
    <source>
        <dbReference type="ARBA" id="ARBA00010945"/>
    </source>
</evidence>
<evidence type="ECO:0000256" key="14">
    <source>
        <dbReference type="ARBA" id="ARBA00049244"/>
    </source>
</evidence>
<dbReference type="InterPro" id="IPR050116">
    <property type="entry name" value="DNA_polymerase-Y"/>
</dbReference>
<dbReference type="HAMAP" id="MF_01113">
    <property type="entry name" value="DNApol_IV"/>
    <property type="match status" value="1"/>
</dbReference>
<evidence type="ECO:0000256" key="1">
    <source>
        <dbReference type="ARBA" id="ARBA00004496"/>
    </source>
</evidence>
<sequence length="361" mass="40985">MMQRKILHIDMDAFYASIEQHDHPEYRGKPLVVGFSEGRGVIAAASYEARQFGIHSALPARIAKERCPHLIFARPRFDRYREISRAIRDIFRQYTPLIEPIALDEAFLDVTENHPNINDPIVIAQEIKQKIESTLGLTASAGVSYNKFLAKIASDVNKPNGLFAIQQEEAIAFLAQLPIEDFFGIGKATAQKMHQLHISTGADLQNLDETFLIKHFGKAGKSYYHYARGIDLRPVEPNQPQKSVGVEETFFIDLKLKEEVIEELEIIAIELIRRAKKSDFIGRNCTLKVRYRDFSQLSRSITTPFPLGDDLTTLWKVVLWLLDKIQLHPDRGIRLMGLAIANIDLDKTQLNSGLSQLQLPI</sequence>
<dbReference type="FunFam" id="3.40.1170.60:FF:000001">
    <property type="entry name" value="DNA polymerase IV"/>
    <property type="match status" value="1"/>
</dbReference>
<dbReference type="PROSITE" id="PS50173">
    <property type="entry name" value="UMUC"/>
    <property type="match status" value="1"/>
</dbReference>
<feature type="site" description="Substrate discrimination" evidence="15">
    <location>
        <position position="15"/>
    </location>
</feature>
<proteinExistence type="inferred from homology"/>
<dbReference type="OrthoDB" id="9808813at2"/>
<evidence type="ECO:0000259" key="16">
    <source>
        <dbReference type="PROSITE" id="PS50173"/>
    </source>
</evidence>
<keyword evidence="5 15" id="KW-0808">Transferase</keyword>
<dbReference type="InterPro" id="IPR043128">
    <property type="entry name" value="Rev_trsase/Diguanyl_cyclase"/>
</dbReference>
<protein>
    <recommendedName>
        <fullName evidence="15">DNA polymerase IV</fullName>
        <shortName evidence="15">Pol IV</shortName>
        <ecNumber evidence="15">2.7.7.7</ecNumber>
    </recommendedName>
</protein>
<dbReference type="GO" id="GO:0042276">
    <property type="term" value="P:error-prone translesion synthesis"/>
    <property type="evidence" value="ECO:0007669"/>
    <property type="project" value="TreeGrafter"/>
</dbReference>
<dbReference type="InterPro" id="IPR024728">
    <property type="entry name" value="PolY_HhH_motif"/>
</dbReference>
<evidence type="ECO:0000256" key="4">
    <source>
        <dbReference type="ARBA" id="ARBA00022490"/>
    </source>
</evidence>
<dbReference type="Gene3D" id="3.30.70.270">
    <property type="match status" value="1"/>
</dbReference>
<evidence type="ECO:0000256" key="12">
    <source>
        <dbReference type="ARBA" id="ARBA00023125"/>
    </source>
</evidence>
<dbReference type="EMBL" id="QEWQ01000004">
    <property type="protein sequence ID" value="PWD80967.1"/>
    <property type="molecule type" value="Genomic_DNA"/>
</dbReference>
<dbReference type="RefSeq" id="WP_109189617.1">
    <property type="nucleotide sequence ID" value="NZ_BMYA01000002.1"/>
</dbReference>
<feature type="binding site" evidence="15">
    <location>
        <position position="104"/>
    </location>
    <ligand>
        <name>Mg(2+)</name>
        <dbReference type="ChEBI" id="CHEBI:18420"/>
    </ligand>
</feature>
<evidence type="ECO:0000313" key="17">
    <source>
        <dbReference type="EMBL" id="PWD80967.1"/>
    </source>
</evidence>
<dbReference type="AlphaFoldDB" id="A0A2U2AEC2"/>
<reference evidence="18" key="1">
    <citation type="submission" date="2018-05" db="EMBL/GenBank/DDBJ databases">
        <title>Ignatzschineria dubaiensis sp. nov., isolated from necrotic foot tissues of dromedaries (Camelus dromedarius) and associated maggots in Dubai, United Arab Emirates.</title>
        <authorList>
            <person name="Tsang C.C."/>
            <person name="Tang J.Y.M."/>
            <person name="Fong J.Y.H."/>
            <person name="Kinne J."/>
            <person name="Lee H.H."/>
            <person name="Joseph M."/>
            <person name="Jose S."/>
            <person name="Schuster R.K."/>
            <person name="Tang Y."/>
            <person name="Sivakumar S."/>
            <person name="Chen J.H.K."/>
            <person name="Teng J.L.L."/>
            <person name="Lau S.K.P."/>
            <person name="Wernery U."/>
            <person name="Woo P.C.Y."/>
        </authorList>
    </citation>
    <scope>NUCLEOTIDE SEQUENCE [LARGE SCALE GENOMIC DNA]</scope>
    <source>
        <strain evidence="18">KCTC 22644</strain>
    </source>
</reference>
<keyword evidence="3 15" id="KW-0515">Mutator protein</keyword>
<dbReference type="GO" id="GO:0003887">
    <property type="term" value="F:DNA-directed DNA polymerase activity"/>
    <property type="evidence" value="ECO:0007669"/>
    <property type="project" value="UniProtKB-UniRule"/>
</dbReference>
<evidence type="ECO:0000313" key="18">
    <source>
        <dbReference type="Proteomes" id="UP000245020"/>
    </source>
</evidence>
<evidence type="ECO:0000256" key="9">
    <source>
        <dbReference type="ARBA" id="ARBA00022763"/>
    </source>
</evidence>
<comment type="subunit">
    <text evidence="15">Monomer.</text>
</comment>
<dbReference type="GO" id="GO:0009432">
    <property type="term" value="P:SOS response"/>
    <property type="evidence" value="ECO:0007669"/>
    <property type="project" value="TreeGrafter"/>
</dbReference>
<dbReference type="Pfam" id="PF11799">
    <property type="entry name" value="IMS_C"/>
    <property type="match status" value="1"/>
</dbReference>
<evidence type="ECO:0000256" key="11">
    <source>
        <dbReference type="ARBA" id="ARBA00022932"/>
    </source>
</evidence>
<keyword evidence="4 15" id="KW-0963">Cytoplasm</keyword>
<dbReference type="GO" id="GO:0000287">
    <property type="term" value="F:magnesium ion binding"/>
    <property type="evidence" value="ECO:0007669"/>
    <property type="project" value="UniProtKB-UniRule"/>
</dbReference>
<dbReference type="SUPFAM" id="SSF100879">
    <property type="entry name" value="Lesion bypass DNA polymerase (Y-family), little finger domain"/>
    <property type="match status" value="1"/>
</dbReference>
<dbReference type="GO" id="GO:0003684">
    <property type="term" value="F:damaged DNA binding"/>
    <property type="evidence" value="ECO:0007669"/>
    <property type="project" value="InterPro"/>
</dbReference>
<evidence type="ECO:0000256" key="6">
    <source>
        <dbReference type="ARBA" id="ARBA00022695"/>
    </source>
</evidence>
<dbReference type="CDD" id="cd03586">
    <property type="entry name" value="PolY_Pol_IV_kappa"/>
    <property type="match status" value="1"/>
</dbReference>
<evidence type="ECO:0000256" key="3">
    <source>
        <dbReference type="ARBA" id="ARBA00022457"/>
    </source>
</evidence>
<comment type="function">
    <text evidence="15">Poorly processive, error-prone DNA polymerase involved in untargeted mutagenesis. Copies undamaged DNA at stalled replication forks, which arise in vivo from mismatched or misaligned primer ends. These misaligned primers can be extended by PolIV. Exhibits no 3'-5' exonuclease (proofreading) activity. May be involved in translesional synthesis, in conjunction with the beta clamp from PolIII.</text>
</comment>
<dbReference type="GO" id="GO:0005829">
    <property type="term" value="C:cytosol"/>
    <property type="evidence" value="ECO:0007669"/>
    <property type="project" value="TreeGrafter"/>
</dbReference>
<keyword evidence="10 15" id="KW-0460">Magnesium</keyword>
<feature type="domain" description="UmuC" evidence="16">
    <location>
        <begin position="6"/>
        <end position="186"/>
    </location>
</feature>
<dbReference type="GO" id="GO:0006261">
    <property type="term" value="P:DNA-templated DNA replication"/>
    <property type="evidence" value="ECO:0007669"/>
    <property type="project" value="UniProtKB-UniRule"/>
</dbReference>
<dbReference type="SUPFAM" id="SSF56672">
    <property type="entry name" value="DNA/RNA polymerases"/>
    <property type="match status" value="1"/>
</dbReference>
<dbReference type="InterPro" id="IPR017961">
    <property type="entry name" value="DNA_pol_Y-fam_little_finger"/>
</dbReference>
<accession>A0A2U2AEC2</accession>
<evidence type="ECO:0000256" key="15">
    <source>
        <dbReference type="HAMAP-Rule" id="MF_01113"/>
    </source>
</evidence>
<keyword evidence="7 15" id="KW-0235">DNA replication</keyword>
<name>A0A2U2AEC2_9GAMM</name>
<dbReference type="PANTHER" id="PTHR11076">
    <property type="entry name" value="DNA REPAIR POLYMERASE UMUC / TRANSFERASE FAMILY MEMBER"/>
    <property type="match status" value="1"/>
</dbReference>
<keyword evidence="8 15" id="KW-0479">Metal-binding</keyword>
<keyword evidence="6 15" id="KW-0548">Nucleotidyltransferase</keyword>
<dbReference type="Gene3D" id="1.10.150.20">
    <property type="entry name" value="5' to 3' exonuclease, C-terminal subdomain"/>
    <property type="match status" value="1"/>
</dbReference>
<evidence type="ECO:0000256" key="5">
    <source>
        <dbReference type="ARBA" id="ARBA00022679"/>
    </source>
</evidence>
<comment type="similarity">
    <text evidence="2 15">Belongs to the DNA polymerase type-Y family.</text>
</comment>
<dbReference type="InterPro" id="IPR022880">
    <property type="entry name" value="DNApol_IV"/>
</dbReference>
<organism evidence="17 18">
    <name type="scientific">Ignatzschineria ureiclastica</name>
    <dbReference type="NCBI Taxonomy" id="472582"/>
    <lineage>
        <taxon>Bacteria</taxon>
        <taxon>Pseudomonadati</taxon>
        <taxon>Pseudomonadota</taxon>
        <taxon>Gammaproteobacteria</taxon>
        <taxon>Cardiobacteriales</taxon>
        <taxon>Ignatzschineriaceae</taxon>
        <taxon>Ignatzschineria</taxon>
    </lineage>
</organism>
<comment type="caution">
    <text evidence="17">The sequence shown here is derived from an EMBL/GenBank/DDBJ whole genome shotgun (WGS) entry which is preliminary data.</text>
</comment>
<gene>
    <name evidence="15" type="primary">dinB</name>
    <name evidence="17" type="ORF">DC083_07660</name>
</gene>
<keyword evidence="9 15" id="KW-0227">DNA damage</keyword>
<keyword evidence="18" id="KW-1185">Reference proteome</keyword>
<dbReference type="InterPro" id="IPR043502">
    <property type="entry name" value="DNA/RNA_pol_sf"/>
</dbReference>